<sequence>MLRSCKFDKIYQFGDSLPDTGNRIIENPSDQCSKPSYCSSFFENPTGRCSDGLLMIDYIASAAGIPFLNPLELLVVQHCHLIGSPNIYQIRIRVQDRKAHKHLIYRR</sequence>
<reference evidence="2" key="1">
    <citation type="submission" date="2023-02" db="EMBL/GenBank/DDBJ databases">
        <title>Genome of toxic invasive species Heracleum sosnowskyi carries increased number of genes despite the absence of recent whole-genome duplications.</title>
        <authorList>
            <person name="Schelkunov M."/>
            <person name="Shtratnikova V."/>
            <person name="Makarenko M."/>
            <person name="Klepikova A."/>
            <person name="Omelchenko D."/>
            <person name="Novikova G."/>
            <person name="Obukhova E."/>
            <person name="Bogdanov V."/>
            <person name="Penin A."/>
            <person name="Logacheva M."/>
        </authorList>
    </citation>
    <scope>NUCLEOTIDE SEQUENCE</scope>
    <source>
        <strain evidence="2">Hsosn_3</strain>
        <tissue evidence="2">Leaf</tissue>
    </source>
</reference>
<dbReference type="PANTHER" id="PTHR22835:SF654">
    <property type="entry name" value="ACETYLAJMALAN ESTERASE-LIKE"/>
    <property type="match status" value="1"/>
</dbReference>
<dbReference type="AlphaFoldDB" id="A0AAD8ING2"/>
<organism evidence="2 3">
    <name type="scientific">Heracleum sosnowskyi</name>
    <dbReference type="NCBI Taxonomy" id="360622"/>
    <lineage>
        <taxon>Eukaryota</taxon>
        <taxon>Viridiplantae</taxon>
        <taxon>Streptophyta</taxon>
        <taxon>Embryophyta</taxon>
        <taxon>Tracheophyta</taxon>
        <taxon>Spermatophyta</taxon>
        <taxon>Magnoliopsida</taxon>
        <taxon>eudicotyledons</taxon>
        <taxon>Gunneridae</taxon>
        <taxon>Pentapetalae</taxon>
        <taxon>asterids</taxon>
        <taxon>campanulids</taxon>
        <taxon>Apiales</taxon>
        <taxon>Apiaceae</taxon>
        <taxon>Apioideae</taxon>
        <taxon>apioid superclade</taxon>
        <taxon>Tordylieae</taxon>
        <taxon>Tordyliinae</taxon>
        <taxon>Heracleum</taxon>
    </lineage>
</organism>
<accession>A0AAD8ING2</accession>
<dbReference type="Proteomes" id="UP001237642">
    <property type="component" value="Unassembled WGS sequence"/>
</dbReference>
<evidence type="ECO:0000313" key="2">
    <source>
        <dbReference type="EMBL" id="KAK1388018.1"/>
    </source>
</evidence>
<keyword evidence="3" id="KW-1185">Reference proteome</keyword>
<evidence type="ECO:0000313" key="3">
    <source>
        <dbReference type="Proteomes" id="UP001237642"/>
    </source>
</evidence>
<dbReference type="EMBL" id="JAUIZM010000004">
    <property type="protein sequence ID" value="KAK1388018.1"/>
    <property type="molecule type" value="Genomic_DNA"/>
</dbReference>
<protein>
    <submittedName>
        <fullName evidence="2">Uncharacterized protein</fullName>
    </submittedName>
</protein>
<dbReference type="PANTHER" id="PTHR22835">
    <property type="entry name" value="ZINC FINGER FYVE DOMAIN CONTAINING PROTEIN"/>
    <property type="match status" value="1"/>
</dbReference>
<gene>
    <name evidence="2" type="ORF">POM88_016196</name>
</gene>
<dbReference type="InterPro" id="IPR036514">
    <property type="entry name" value="SGNH_hydro_sf"/>
</dbReference>
<dbReference type="Gene3D" id="3.40.50.1110">
    <property type="entry name" value="SGNH hydrolase"/>
    <property type="match status" value="1"/>
</dbReference>
<name>A0AAD8ING2_9APIA</name>
<evidence type="ECO:0000256" key="1">
    <source>
        <dbReference type="ARBA" id="ARBA00008668"/>
    </source>
</evidence>
<proteinExistence type="inferred from homology"/>
<comment type="similarity">
    <text evidence="1">Belongs to the 'GDSL' lipolytic enzyme family.</text>
</comment>
<comment type="caution">
    <text evidence="2">The sequence shown here is derived from an EMBL/GenBank/DDBJ whole genome shotgun (WGS) entry which is preliminary data.</text>
</comment>
<reference evidence="2" key="2">
    <citation type="submission" date="2023-05" db="EMBL/GenBank/DDBJ databases">
        <authorList>
            <person name="Schelkunov M.I."/>
        </authorList>
    </citation>
    <scope>NUCLEOTIDE SEQUENCE</scope>
    <source>
        <strain evidence="2">Hsosn_3</strain>
        <tissue evidence="2">Leaf</tissue>
    </source>
</reference>